<gene>
    <name evidence="2" type="ORF">C2857_000047</name>
</gene>
<dbReference type="Pfam" id="PF22936">
    <property type="entry name" value="Pol_BBD"/>
    <property type="match status" value="1"/>
</dbReference>
<sequence length="285" mass="31665">MLLFSTLASRSDRKHCDSDASDVRLLHPTNILNKYQVQKLQIRSHQTDLPCPTWVFSNGSNVHVAKDRSWFGDDYVPLDSAFNSTIGPPTKVIGIGTVDLPTKTSPTRNGPRSHGTLRLKNVLHAPGIVCNIIGSPVLNEHNVSLSCSRNSSGSISQLSDGRLIAYFKPMTQAVRFFEVRLSGPPVGPKVGPSPLDPSTNYVLRAEWPDSERKKHVTMQVLFQDKDRADGPLTATEHAWVKKHYGNEFKLLQVHGLSIYKEDDRAEGRIIVRNMISCDNEETSAI</sequence>
<dbReference type="EMBL" id="CP031385">
    <property type="protein sequence ID" value="QPG93464.1"/>
    <property type="molecule type" value="Genomic_DNA"/>
</dbReference>
<proteinExistence type="predicted"/>
<keyword evidence="3" id="KW-1185">Reference proteome</keyword>
<accession>A0A7S9KJK8</accession>
<dbReference type="InterPro" id="IPR054722">
    <property type="entry name" value="PolX-like_BBD"/>
</dbReference>
<dbReference type="OrthoDB" id="4232400at2759"/>
<organism evidence="2 3">
    <name type="scientific">Epichloe festucae (strain Fl1)</name>
    <dbReference type="NCBI Taxonomy" id="877507"/>
    <lineage>
        <taxon>Eukaryota</taxon>
        <taxon>Fungi</taxon>
        <taxon>Dikarya</taxon>
        <taxon>Ascomycota</taxon>
        <taxon>Pezizomycotina</taxon>
        <taxon>Sordariomycetes</taxon>
        <taxon>Hypocreomycetidae</taxon>
        <taxon>Hypocreales</taxon>
        <taxon>Clavicipitaceae</taxon>
        <taxon>Epichloe</taxon>
    </lineage>
</organism>
<protein>
    <recommendedName>
        <fullName evidence="1">Retrovirus-related Pol polyprotein from transposon TNT 1-94-like beta-barrel domain-containing protein</fullName>
    </recommendedName>
</protein>
<feature type="domain" description="Retrovirus-related Pol polyprotein from transposon TNT 1-94-like beta-barrel" evidence="1">
    <location>
        <begin position="54"/>
        <end position="141"/>
    </location>
</feature>
<evidence type="ECO:0000313" key="2">
    <source>
        <dbReference type="EMBL" id="QPG93464.1"/>
    </source>
</evidence>
<evidence type="ECO:0000313" key="3">
    <source>
        <dbReference type="Proteomes" id="UP000594364"/>
    </source>
</evidence>
<name>A0A7S9KJK8_EPIFF</name>
<evidence type="ECO:0000259" key="1">
    <source>
        <dbReference type="Pfam" id="PF22936"/>
    </source>
</evidence>
<reference evidence="2 3" key="1">
    <citation type="journal article" date="2018" name="PLoS Genet.">
        <title>Repeat elements organise 3D genome structure and mediate transcription in the filamentous fungus Epichloe festucae.</title>
        <authorList>
            <person name="Winter D.J."/>
            <person name="Ganley A.R.D."/>
            <person name="Young C.A."/>
            <person name="Liachko I."/>
            <person name="Schardl C.L."/>
            <person name="Dupont P.Y."/>
            <person name="Berry D."/>
            <person name="Ram A."/>
            <person name="Scott B."/>
            <person name="Cox M.P."/>
        </authorList>
    </citation>
    <scope>NUCLEOTIDE SEQUENCE [LARGE SCALE GENOMIC DNA]</scope>
    <source>
        <strain evidence="2 3">Fl1</strain>
    </source>
</reference>
<dbReference type="AlphaFoldDB" id="A0A7S9KJK8"/>
<dbReference type="PANTHER" id="PTHR40628">
    <property type="entry name" value="CHROMO DOMAIN-CONTAINING PROTEIN"/>
    <property type="match status" value="1"/>
</dbReference>
<dbReference type="Proteomes" id="UP000594364">
    <property type="component" value="Chromosome 1"/>
</dbReference>
<dbReference type="PANTHER" id="PTHR40628:SF1">
    <property type="entry name" value="CHROMO DOMAIN-CONTAINING PROTEIN"/>
    <property type="match status" value="1"/>
</dbReference>